<dbReference type="AlphaFoldDB" id="A0AAV4XD96"/>
<feature type="region of interest" description="Disordered" evidence="1">
    <location>
        <begin position="91"/>
        <end position="119"/>
    </location>
</feature>
<evidence type="ECO:0000256" key="1">
    <source>
        <dbReference type="SAM" id="MobiDB-lite"/>
    </source>
</evidence>
<protein>
    <submittedName>
        <fullName evidence="3">Uncharacterized protein</fullName>
    </submittedName>
</protein>
<dbReference type="Proteomes" id="UP001054945">
    <property type="component" value="Unassembled WGS sequence"/>
</dbReference>
<keyword evidence="2" id="KW-0732">Signal</keyword>
<feature type="signal peptide" evidence="2">
    <location>
        <begin position="1"/>
        <end position="39"/>
    </location>
</feature>
<gene>
    <name evidence="3" type="ORF">CEXT_117371</name>
</gene>
<accession>A0AAV4XD96</accession>
<evidence type="ECO:0000313" key="4">
    <source>
        <dbReference type="Proteomes" id="UP001054945"/>
    </source>
</evidence>
<proteinExistence type="predicted"/>
<organism evidence="3 4">
    <name type="scientific">Caerostris extrusa</name>
    <name type="common">Bark spider</name>
    <name type="synonym">Caerostris bankana</name>
    <dbReference type="NCBI Taxonomy" id="172846"/>
    <lineage>
        <taxon>Eukaryota</taxon>
        <taxon>Metazoa</taxon>
        <taxon>Ecdysozoa</taxon>
        <taxon>Arthropoda</taxon>
        <taxon>Chelicerata</taxon>
        <taxon>Arachnida</taxon>
        <taxon>Araneae</taxon>
        <taxon>Araneomorphae</taxon>
        <taxon>Entelegynae</taxon>
        <taxon>Araneoidea</taxon>
        <taxon>Araneidae</taxon>
        <taxon>Caerostris</taxon>
    </lineage>
</organism>
<feature type="compositionally biased region" description="Basic residues" evidence="1">
    <location>
        <begin position="98"/>
        <end position="109"/>
    </location>
</feature>
<reference evidence="3 4" key="1">
    <citation type="submission" date="2021-06" db="EMBL/GenBank/DDBJ databases">
        <title>Caerostris extrusa draft genome.</title>
        <authorList>
            <person name="Kono N."/>
            <person name="Arakawa K."/>
        </authorList>
    </citation>
    <scope>NUCLEOTIDE SEQUENCE [LARGE SCALE GENOMIC DNA]</scope>
</reference>
<dbReference type="EMBL" id="BPLR01000111">
    <property type="protein sequence ID" value="GIY92195.1"/>
    <property type="molecule type" value="Genomic_DNA"/>
</dbReference>
<sequence length="119" mass="13817">MDCFHFPILSRKVKAQTHFTRSLLFSLFLFFLCVCPLCPKENTPRPPLAPQMRINRREQQLSSQVERGREKYLDLLLVAAKTSFTPVQEVNKTPTAIKHSRVHPGRRGRAFLEPGDRDR</sequence>
<comment type="caution">
    <text evidence="3">The sequence shown here is derived from an EMBL/GenBank/DDBJ whole genome shotgun (WGS) entry which is preliminary data.</text>
</comment>
<name>A0AAV4XD96_CAEEX</name>
<keyword evidence="4" id="KW-1185">Reference proteome</keyword>
<evidence type="ECO:0000313" key="3">
    <source>
        <dbReference type="EMBL" id="GIY92195.1"/>
    </source>
</evidence>
<evidence type="ECO:0000256" key="2">
    <source>
        <dbReference type="SAM" id="SignalP"/>
    </source>
</evidence>
<feature type="chain" id="PRO_5043685887" evidence="2">
    <location>
        <begin position="40"/>
        <end position="119"/>
    </location>
</feature>